<feature type="region of interest" description="Disordered" evidence="1">
    <location>
        <begin position="168"/>
        <end position="228"/>
    </location>
</feature>
<dbReference type="AlphaFoldDB" id="A0A8H3VFH4"/>
<proteinExistence type="predicted"/>
<evidence type="ECO:0000313" key="4">
    <source>
        <dbReference type="Proteomes" id="UP000490939"/>
    </source>
</evidence>
<dbReference type="EMBL" id="WNWR01000249">
    <property type="protein sequence ID" value="KAE9986811.1"/>
    <property type="molecule type" value="Genomic_DNA"/>
</dbReference>
<feature type="transmembrane region" description="Helical" evidence="2">
    <location>
        <begin position="141"/>
        <end position="162"/>
    </location>
</feature>
<name>A0A8H3VFH4_VENIN</name>
<evidence type="ECO:0000256" key="1">
    <source>
        <dbReference type="SAM" id="MobiDB-lite"/>
    </source>
</evidence>
<feature type="compositionally biased region" description="Polar residues" evidence="1">
    <location>
        <begin position="364"/>
        <end position="384"/>
    </location>
</feature>
<sequence>MGIFLSFAVNLPMGFTTSKRLVVVWALTIVATLYPILLWLSLMWFRRTKVLFIRVCRATDSFIAAPILIALAIVLGDAGLPGKCTQLYTFPGVEAGNQTVVFSRKQACNANGTIDRHNQCGTGRRQVKALSSTCQQAKAGFGLTIAAIIVIYISIMIANLYVSLKPHDSPAVSPSNSRGRANRSGPSPAPDMAQLPAQRSSVVDPSSEPPPPYTARPGQGESTAVAPRSHPAIDRIAASRAVDIDVERLAGAAPLDPCVDYNTLNRTRMLMGAEAGIGIDLSTFDASSSPQHSASSTTEAGHLSTLERIDSQQTLATQSSIMSLFANADATRRAIESSSTTSLVPASASPGTSPRIPPRRSSLIALTSTTSRPATAMSAANGTS</sequence>
<feature type="transmembrane region" description="Helical" evidence="2">
    <location>
        <begin position="62"/>
        <end position="80"/>
    </location>
</feature>
<evidence type="ECO:0000313" key="3">
    <source>
        <dbReference type="EMBL" id="KAE9986811.1"/>
    </source>
</evidence>
<feature type="transmembrane region" description="Helical" evidence="2">
    <location>
        <begin position="21"/>
        <end position="42"/>
    </location>
</feature>
<protein>
    <submittedName>
        <fullName evidence="3">Uncharacterized protein</fullName>
    </submittedName>
</protein>
<organism evidence="3 4">
    <name type="scientific">Venturia inaequalis</name>
    <name type="common">Apple scab fungus</name>
    <dbReference type="NCBI Taxonomy" id="5025"/>
    <lineage>
        <taxon>Eukaryota</taxon>
        <taxon>Fungi</taxon>
        <taxon>Dikarya</taxon>
        <taxon>Ascomycota</taxon>
        <taxon>Pezizomycotina</taxon>
        <taxon>Dothideomycetes</taxon>
        <taxon>Pleosporomycetidae</taxon>
        <taxon>Venturiales</taxon>
        <taxon>Venturiaceae</taxon>
        <taxon>Venturia</taxon>
    </lineage>
</organism>
<feature type="compositionally biased region" description="Polar residues" evidence="1">
    <location>
        <begin position="337"/>
        <end position="352"/>
    </location>
</feature>
<comment type="caution">
    <text evidence="3">The sequence shown here is derived from an EMBL/GenBank/DDBJ whole genome shotgun (WGS) entry which is preliminary data.</text>
</comment>
<accession>A0A8H3VFH4</accession>
<evidence type="ECO:0000256" key="2">
    <source>
        <dbReference type="SAM" id="Phobius"/>
    </source>
</evidence>
<keyword evidence="2" id="KW-1133">Transmembrane helix</keyword>
<gene>
    <name evidence="3" type="ORF">EG327_004113</name>
</gene>
<dbReference type="Proteomes" id="UP000490939">
    <property type="component" value="Unassembled WGS sequence"/>
</dbReference>
<keyword evidence="2" id="KW-0812">Transmembrane</keyword>
<keyword evidence="4" id="KW-1185">Reference proteome</keyword>
<feature type="region of interest" description="Disordered" evidence="1">
    <location>
        <begin position="337"/>
        <end position="384"/>
    </location>
</feature>
<reference evidence="3 4" key="1">
    <citation type="submission" date="2019-07" db="EMBL/GenBank/DDBJ databases">
        <title>Venturia inaequalis Genome Resource.</title>
        <authorList>
            <person name="Lichtner F.J."/>
        </authorList>
    </citation>
    <scope>NUCLEOTIDE SEQUENCE [LARGE SCALE GENOMIC DNA]</scope>
    <source>
        <strain evidence="3 4">DMI_063113</strain>
    </source>
</reference>
<keyword evidence="2" id="KW-0472">Membrane</keyword>